<dbReference type="Proteomes" id="UP000033618">
    <property type="component" value="Unassembled WGS sequence"/>
</dbReference>
<dbReference type="AlphaFoldDB" id="A0A0F5JZK0"/>
<evidence type="ECO:0000313" key="5">
    <source>
        <dbReference type="Proteomes" id="UP000033618"/>
    </source>
</evidence>
<dbReference type="PATRIC" id="fig|28092.6.peg.2854"/>
<dbReference type="GO" id="GO:0008483">
    <property type="term" value="F:transaminase activity"/>
    <property type="evidence" value="ECO:0007669"/>
    <property type="project" value="InterPro"/>
</dbReference>
<evidence type="ECO:0000256" key="2">
    <source>
        <dbReference type="ARBA" id="ARBA00022898"/>
    </source>
</evidence>
<organism evidence="4 5">
    <name type="scientific">Robbsia andropogonis</name>
    <dbReference type="NCBI Taxonomy" id="28092"/>
    <lineage>
        <taxon>Bacteria</taxon>
        <taxon>Pseudomonadati</taxon>
        <taxon>Pseudomonadota</taxon>
        <taxon>Betaproteobacteria</taxon>
        <taxon>Burkholderiales</taxon>
        <taxon>Burkholderiaceae</taxon>
        <taxon>Robbsia</taxon>
    </lineage>
</organism>
<dbReference type="InterPro" id="IPR015421">
    <property type="entry name" value="PyrdxlP-dep_Trfase_major"/>
</dbReference>
<dbReference type="PROSITE" id="PS00600">
    <property type="entry name" value="AA_TRANSFER_CLASS_3"/>
    <property type="match status" value="1"/>
</dbReference>
<dbReference type="GO" id="GO:0030170">
    <property type="term" value="F:pyridoxal phosphate binding"/>
    <property type="evidence" value="ECO:0007669"/>
    <property type="project" value="InterPro"/>
</dbReference>
<dbReference type="RefSeq" id="WP_046152987.1">
    <property type="nucleotide sequence ID" value="NZ_CADFGU010000007.1"/>
</dbReference>
<dbReference type="InterPro" id="IPR015422">
    <property type="entry name" value="PyrdxlP-dep_Trfase_small"/>
</dbReference>
<keyword evidence="2 3" id="KW-0663">Pyridoxal phosphate</keyword>
<comment type="cofactor">
    <cofactor evidence="1">
        <name>pyridoxal 5'-phosphate</name>
        <dbReference type="ChEBI" id="CHEBI:597326"/>
    </cofactor>
</comment>
<dbReference type="Gene3D" id="3.90.1150.10">
    <property type="entry name" value="Aspartate Aminotransferase, domain 1"/>
    <property type="match status" value="1"/>
</dbReference>
<comment type="caution">
    <text evidence="4">The sequence shown here is derived from an EMBL/GenBank/DDBJ whole genome shotgun (WGS) entry which is preliminary data.</text>
</comment>
<keyword evidence="5" id="KW-1185">Reference proteome</keyword>
<sequence length="435" mass="47971">MNWSQKQDLDLRERAQAVIPGGMYGHMHTALLPKEYPQYIRQGKGCHIWDYDGHEYIDYMCGYGPNLLGYGHATVESAVQAQLVEGDVLTGPSAVMIEAAETFVSMVSHAAWAMFCKNGTDATTMAMVMARAHTGREIILAARDAYHGAAPWCVPPLFSTGTLPQDRASIVYYDYNDPESLTDAFKAHDGKIAAVFAAPFRHDTFRDQEEPDAEYAKAARRLCDENGALLVIDDVRAGFRLARDCSWSTVGVEPDLSCWGKCIANGHPISAVLGREHVRAAASRIFVTGSFWFAAAPMAAAVATLKIIRDTDYLERIIAAGQALRTGLHEQALSHGFILKQTGPVQMPQILFEDDADFSKGYAWVTECIKRGVYLHPYHNMFLSTAHTPQDITKTLASTDEAFEVLAKMQHLDAIPPAYPLAPLFEKYMASLTAE</sequence>
<comment type="similarity">
    <text evidence="3">Belongs to the class-III pyridoxal-phosphate-dependent aminotransferase family.</text>
</comment>
<accession>A0A0F5JZK0</accession>
<dbReference type="Pfam" id="PF00202">
    <property type="entry name" value="Aminotran_3"/>
    <property type="match status" value="1"/>
</dbReference>
<evidence type="ECO:0000256" key="3">
    <source>
        <dbReference type="RuleBase" id="RU003560"/>
    </source>
</evidence>
<dbReference type="InterPro" id="IPR015424">
    <property type="entry name" value="PyrdxlP-dep_Trfase"/>
</dbReference>
<dbReference type="SUPFAM" id="SSF53383">
    <property type="entry name" value="PLP-dependent transferases"/>
    <property type="match status" value="1"/>
</dbReference>
<reference evidence="4 5" key="1">
    <citation type="submission" date="2015-03" db="EMBL/GenBank/DDBJ databases">
        <title>Draft Genome Sequence of Burkholderia andropogonis type strain ICMP2807, isolated from Sorghum bicolor.</title>
        <authorList>
            <person name="Lopes-Santos L."/>
            <person name="Castro D.B."/>
            <person name="Ottoboni L.M."/>
            <person name="Park D."/>
            <person name="Weirc B.S."/>
            <person name="Destefano S.A."/>
        </authorList>
    </citation>
    <scope>NUCLEOTIDE SEQUENCE [LARGE SCALE GENOMIC DNA]</scope>
    <source>
        <strain evidence="4 5">ICMP2807</strain>
    </source>
</reference>
<dbReference type="PANTHER" id="PTHR43713:SF3">
    <property type="entry name" value="GLUTAMATE-1-SEMIALDEHYDE 2,1-AMINOMUTASE 1, CHLOROPLASTIC-RELATED"/>
    <property type="match status" value="1"/>
</dbReference>
<gene>
    <name evidence="4" type="ORF">WM40_12140</name>
</gene>
<proteinExistence type="inferred from homology"/>
<protein>
    <submittedName>
        <fullName evidence="4">Glutamate-1-semialdehyde 2,1-aminomutase</fullName>
    </submittedName>
</protein>
<dbReference type="InterPro" id="IPR049704">
    <property type="entry name" value="Aminotrans_3_PPA_site"/>
</dbReference>
<dbReference type="STRING" id="28092.WM40_12140"/>
<evidence type="ECO:0000313" key="4">
    <source>
        <dbReference type="EMBL" id="KKB63258.1"/>
    </source>
</evidence>
<dbReference type="InterPro" id="IPR005814">
    <property type="entry name" value="Aminotrans_3"/>
</dbReference>
<dbReference type="OrthoDB" id="9801052at2"/>
<dbReference type="EMBL" id="LAQU01000011">
    <property type="protein sequence ID" value="KKB63258.1"/>
    <property type="molecule type" value="Genomic_DNA"/>
</dbReference>
<dbReference type="PANTHER" id="PTHR43713">
    <property type="entry name" value="GLUTAMATE-1-SEMIALDEHYDE 2,1-AMINOMUTASE"/>
    <property type="match status" value="1"/>
</dbReference>
<evidence type="ECO:0000256" key="1">
    <source>
        <dbReference type="ARBA" id="ARBA00001933"/>
    </source>
</evidence>
<name>A0A0F5JZK0_9BURK</name>
<dbReference type="Gene3D" id="3.40.640.10">
    <property type="entry name" value="Type I PLP-dependent aspartate aminotransferase-like (Major domain)"/>
    <property type="match status" value="1"/>
</dbReference>